<comment type="caution">
    <text evidence="3">The sequence shown here is derived from an EMBL/GenBank/DDBJ whole genome shotgun (WGS) entry which is preliminary data.</text>
</comment>
<protein>
    <recommendedName>
        <fullName evidence="2">FHA domain-containing protein</fullName>
    </recommendedName>
</protein>
<dbReference type="Pfam" id="PF00498">
    <property type="entry name" value="FHA"/>
    <property type="match status" value="1"/>
</dbReference>
<accession>A0A0R0CYZ0</accession>
<gene>
    <name evidence="3" type="ORF">ABB29_04525</name>
</gene>
<evidence type="ECO:0000313" key="3">
    <source>
        <dbReference type="EMBL" id="KRG71089.1"/>
    </source>
</evidence>
<dbReference type="InterPro" id="IPR000253">
    <property type="entry name" value="FHA_dom"/>
</dbReference>
<keyword evidence="1" id="KW-1133">Transmembrane helix</keyword>
<dbReference type="EMBL" id="LDJL01000004">
    <property type="protein sequence ID" value="KRG71089.1"/>
    <property type="molecule type" value="Genomic_DNA"/>
</dbReference>
<dbReference type="OrthoDB" id="5801518at2"/>
<evidence type="ECO:0000259" key="2">
    <source>
        <dbReference type="Pfam" id="PF00498"/>
    </source>
</evidence>
<dbReference type="InterPro" id="IPR008984">
    <property type="entry name" value="SMAD_FHA_dom_sf"/>
</dbReference>
<feature type="domain" description="FHA" evidence="2">
    <location>
        <begin position="138"/>
        <end position="198"/>
    </location>
</feature>
<evidence type="ECO:0000313" key="4">
    <source>
        <dbReference type="Proteomes" id="UP000052052"/>
    </source>
</evidence>
<dbReference type="CDD" id="cd00060">
    <property type="entry name" value="FHA"/>
    <property type="match status" value="1"/>
</dbReference>
<reference evidence="3 4" key="1">
    <citation type="submission" date="2015-05" db="EMBL/GenBank/DDBJ databases">
        <title>Genome sequencing and analysis of members of genus Stenotrophomonas.</title>
        <authorList>
            <person name="Patil P.P."/>
            <person name="Midha S."/>
            <person name="Patil P.B."/>
        </authorList>
    </citation>
    <scope>NUCLEOTIDE SEQUENCE [LARGE SCALE GENOMIC DNA]</scope>
    <source>
        <strain evidence="3 4">DSM 21858</strain>
    </source>
</reference>
<keyword evidence="4" id="KW-1185">Reference proteome</keyword>
<dbReference type="STRING" id="344882.ABB29_04525"/>
<name>A0A0R0CYZ0_9GAMM</name>
<keyword evidence="1" id="KW-0472">Membrane</keyword>
<evidence type="ECO:0000256" key="1">
    <source>
        <dbReference type="SAM" id="Phobius"/>
    </source>
</evidence>
<dbReference type="Proteomes" id="UP000052052">
    <property type="component" value="Unassembled WGS sequence"/>
</dbReference>
<feature type="transmembrane region" description="Helical" evidence="1">
    <location>
        <begin position="244"/>
        <end position="264"/>
    </location>
</feature>
<dbReference type="PATRIC" id="fig|344882.3.peg.2242"/>
<dbReference type="SUPFAM" id="SSF49879">
    <property type="entry name" value="SMAD/FHA domain"/>
    <property type="match status" value="1"/>
</dbReference>
<keyword evidence="1" id="KW-0812">Transmembrane</keyword>
<sequence length="265" mass="28221">MNKLRLHFPNRAMADHPLDMGAHRIVREASGNVGVGEHLQGALLARICVDRRGRWLQVANGLRGVHVNGRPIKRMAMLRAGDAVYVDGVELLLQAPVADPQRLDQTLQRPIDGDPRIVLRGVGGPYHGRCFPLQQPCLIGSGRGASIHIDDVGDRHAQIELHGGQAVLRDFSGSGNVLVNGIATGDSVLNPGDQVVFGSQHRFVLEVPWGSGPIDLPADTGDDVAAAQAQPTLPPRRSALRWPWLLLAAAALAAALSALLLFGAG</sequence>
<dbReference type="Gene3D" id="2.60.200.20">
    <property type="match status" value="1"/>
</dbReference>
<dbReference type="AlphaFoldDB" id="A0A0R0CYZ0"/>
<organism evidence="3 4">
    <name type="scientific">Pseudoxanthomonas dokdonensis</name>
    <dbReference type="NCBI Taxonomy" id="344882"/>
    <lineage>
        <taxon>Bacteria</taxon>
        <taxon>Pseudomonadati</taxon>
        <taxon>Pseudomonadota</taxon>
        <taxon>Gammaproteobacteria</taxon>
        <taxon>Lysobacterales</taxon>
        <taxon>Lysobacteraceae</taxon>
        <taxon>Pseudoxanthomonas</taxon>
    </lineage>
</organism>
<dbReference type="RefSeq" id="WP_057657419.1">
    <property type="nucleotide sequence ID" value="NZ_LDJL01000004.1"/>
</dbReference>
<proteinExistence type="predicted"/>